<gene>
    <name evidence="1" type="ORF">SAMN05216178_6579</name>
</gene>
<name>A0A1H4ZE64_9PSED</name>
<evidence type="ECO:0000313" key="1">
    <source>
        <dbReference type="EMBL" id="SED27670.1"/>
    </source>
</evidence>
<protein>
    <submittedName>
        <fullName evidence="1">Uncharacterized protein</fullName>
    </submittedName>
</protein>
<evidence type="ECO:0000313" key="2">
    <source>
        <dbReference type="Proteomes" id="UP000198982"/>
    </source>
</evidence>
<dbReference type="Proteomes" id="UP000198982">
    <property type="component" value="Unassembled WGS sequence"/>
</dbReference>
<sequence length="112" mass="11944">MRNAAIDSIYGPAAHSLVDHLDFLTTRQTGISPTAWNVVVDDSGVSVIVPLASTVEAKEKFETLNHTLNFRKAVQRSIEAMSSVGCTAEDCPALWEAATKLANSQASKPDSA</sequence>
<dbReference type="EMBL" id="FNTJ01000003">
    <property type="protein sequence ID" value="SED27670.1"/>
    <property type="molecule type" value="Genomic_DNA"/>
</dbReference>
<reference evidence="2" key="1">
    <citation type="submission" date="2016-10" db="EMBL/GenBank/DDBJ databases">
        <authorList>
            <person name="Varghese N."/>
            <person name="Submissions S."/>
        </authorList>
    </citation>
    <scope>NUCLEOTIDE SEQUENCE [LARGE SCALE GENOMIC DNA]</scope>
    <source>
        <strain evidence="2">DSM 9751</strain>
    </source>
</reference>
<dbReference type="AlphaFoldDB" id="A0A1H4ZE64"/>
<proteinExistence type="predicted"/>
<keyword evidence="2" id="KW-1185">Reference proteome</keyword>
<organism evidence="1 2">
    <name type="scientific">Pseudomonas saponiphila</name>
    <dbReference type="NCBI Taxonomy" id="556534"/>
    <lineage>
        <taxon>Bacteria</taxon>
        <taxon>Pseudomonadati</taxon>
        <taxon>Pseudomonadota</taxon>
        <taxon>Gammaproteobacteria</taxon>
        <taxon>Pseudomonadales</taxon>
        <taxon>Pseudomonadaceae</taxon>
        <taxon>Pseudomonas</taxon>
    </lineage>
</organism>
<accession>A0A1H4ZE64</accession>